<dbReference type="Gene3D" id="1.25.40.10">
    <property type="entry name" value="Tetratricopeptide repeat domain"/>
    <property type="match status" value="1"/>
</dbReference>
<organism evidence="3">
    <name type="scientific">Arion vulgaris</name>
    <dbReference type="NCBI Taxonomy" id="1028688"/>
    <lineage>
        <taxon>Eukaryota</taxon>
        <taxon>Metazoa</taxon>
        <taxon>Spiralia</taxon>
        <taxon>Lophotrochozoa</taxon>
        <taxon>Mollusca</taxon>
        <taxon>Gastropoda</taxon>
        <taxon>Heterobranchia</taxon>
        <taxon>Euthyneura</taxon>
        <taxon>Panpulmonata</taxon>
        <taxon>Eupulmonata</taxon>
        <taxon>Stylommatophora</taxon>
        <taxon>Helicina</taxon>
        <taxon>Arionoidea</taxon>
        <taxon>Arionidae</taxon>
        <taxon>Arion</taxon>
    </lineage>
</organism>
<dbReference type="PANTHER" id="PTHR13891">
    <property type="entry name" value="CYTOCHROME C OXIDASE ASSEMBLY FACTOR 7"/>
    <property type="match status" value="1"/>
</dbReference>
<comment type="similarity">
    <text evidence="1">Belongs to the hcp beta-lactamase family.</text>
</comment>
<proteinExistence type="inferred from homology"/>
<evidence type="ECO:0000256" key="1">
    <source>
        <dbReference type="ARBA" id="ARBA00008486"/>
    </source>
</evidence>
<evidence type="ECO:0000313" key="3">
    <source>
        <dbReference type="EMBL" id="CEK80521.1"/>
    </source>
</evidence>
<evidence type="ECO:0000256" key="2">
    <source>
        <dbReference type="ARBA" id="ARBA00022737"/>
    </source>
</evidence>
<dbReference type="InterPro" id="IPR040239">
    <property type="entry name" value="HcpB-like"/>
</dbReference>
<dbReference type="InterPro" id="IPR006597">
    <property type="entry name" value="Sel1-like"/>
</dbReference>
<gene>
    <name evidence="3" type="primary">ORF121363</name>
</gene>
<protein>
    <recommendedName>
        <fullName evidence="4">Beta-lactamase</fullName>
    </recommendedName>
</protein>
<sequence>MATRSYDLTDEVQVKEYLRDIETEYQFQCLHEKQADGCHRLAEFRENIKRDVEAAVPLYKDNCDTRQYPKSCYKYGQSLLKGRGIPDNKPDYLSALKYYEKSCDLDCPEGCFVAAQLRTSNNVGTEQSIEKAMPLYSKACALKDGEACFKLSTFYLRGEFVDKDLKRAYEFAKTSCEMDNFMACNNLSLMYRHGHGTETNSFLADQAKQRAVLLAAENAKNQRALKVNQ</sequence>
<dbReference type="EMBL" id="HACG01033656">
    <property type="protein sequence ID" value="CEK80521.1"/>
    <property type="molecule type" value="Transcribed_RNA"/>
</dbReference>
<dbReference type="GO" id="GO:0005758">
    <property type="term" value="C:mitochondrial intermembrane space"/>
    <property type="evidence" value="ECO:0007669"/>
    <property type="project" value="TreeGrafter"/>
</dbReference>
<dbReference type="Pfam" id="PF08238">
    <property type="entry name" value="Sel1"/>
    <property type="match status" value="4"/>
</dbReference>
<dbReference type="SMART" id="SM00671">
    <property type="entry name" value="SEL1"/>
    <property type="match status" value="4"/>
</dbReference>
<accession>A0A0B7AKJ2</accession>
<keyword evidence="2" id="KW-0677">Repeat</keyword>
<dbReference type="SUPFAM" id="SSF81901">
    <property type="entry name" value="HCP-like"/>
    <property type="match status" value="1"/>
</dbReference>
<dbReference type="InterPro" id="IPR011990">
    <property type="entry name" value="TPR-like_helical_dom_sf"/>
</dbReference>
<dbReference type="AlphaFoldDB" id="A0A0B7AKJ2"/>
<name>A0A0B7AKJ2_9EUPU</name>
<dbReference type="PANTHER" id="PTHR13891:SF1">
    <property type="entry name" value="CYTOCHROME C OXIDASE ASSEMBLY FACTOR 7"/>
    <property type="match status" value="1"/>
</dbReference>
<reference evidence="3" key="1">
    <citation type="submission" date="2014-12" db="EMBL/GenBank/DDBJ databases">
        <title>Insight into the proteome of Arion vulgaris.</title>
        <authorList>
            <person name="Aradska J."/>
            <person name="Bulat T."/>
            <person name="Smidak R."/>
            <person name="Sarate P."/>
            <person name="Gangsoo J."/>
            <person name="Sialana F."/>
            <person name="Bilban M."/>
            <person name="Lubec G."/>
        </authorList>
    </citation>
    <scope>NUCLEOTIDE SEQUENCE</scope>
    <source>
        <tissue evidence="3">Skin</tissue>
    </source>
</reference>
<evidence type="ECO:0008006" key="4">
    <source>
        <dbReference type="Google" id="ProtNLM"/>
    </source>
</evidence>